<feature type="coiled-coil region" evidence="1">
    <location>
        <begin position="90"/>
        <end position="117"/>
    </location>
</feature>
<evidence type="ECO:0000256" key="1">
    <source>
        <dbReference type="SAM" id="Coils"/>
    </source>
</evidence>
<dbReference type="Proteomes" id="UP000198582">
    <property type="component" value="Unassembled WGS sequence"/>
</dbReference>
<feature type="region of interest" description="Disordered" evidence="2">
    <location>
        <begin position="55"/>
        <end position="77"/>
    </location>
</feature>
<keyword evidence="1" id="KW-0175">Coiled coil</keyword>
<name>A0A1H8YPN8_9PSEU</name>
<evidence type="ECO:0000313" key="4">
    <source>
        <dbReference type="Proteomes" id="UP000198582"/>
    </source>
</evidence>
<evidence type="ECO:0008006" key="5">
    <source>
        <dbReference type="Google" id="ProtNLM"/>
    </source>
</evidence>
<accession>A0A1H8YPN8</accession>
<keyword evidence="4" id="KW-1185">Reference proteome</keyword>
<evidence type="ECO:0000256" key="2">
    <source>
        <dbReference type="SAM" id="MobiDB-lite"/>
    </source>
</evidence>
<protein>
    <recommendedName>
        <fullName evidence="5">PE family protein</fullName>
    </recommendedName>
</protein>
<proteinExistence type="predicted"/>
<dbReference type="OrthoDB" id="3627045at2"/>
<dbReference type="RefSeq" id="WP_091629245.1">
    <property type="nucleotide sequence ID" value="NZ_FOEF01000037.1"/>
</dbReference>
<sequence length="121" mass="12805">MADIPPVPPIQVGSYGQGGGYKFSEGEVDGVIKQWEDMLHDCQDDLTKARLIANVTPPGDEPASHNFVETGANPSGQSLLDQNQAMVDYVNNFLTALRAAKNKITVAEQEAADAAGKSGGF</sequence>
<dbReference type="AlphaFoldDB" id="A0A1H8YPN8"/>
<dbReference type="EMBL" id="FOEF01000037">
    <property type="protein sequence ID" value="SEP54146.1"/>
    <property type="molecule type" value="Genomic_DNA"/>
</dbReference>
<evidence type="ECO:0000313" key="3">
    <source>
        <dbReference type="EMBL" id="SEP54146.1"/>
    </source>
</evidence>
<organism evidence="3 4">
    <name type="scientific">Amycolatopsis saalfeldensis</name>
    <dbReference type="NCBI Taxonomy" id="394193"/>
    <lineage>
        <taxon>Bacteria</taxon>
        <taxon>Bacillati</taxon>
        <taxon>Actinomycetota</taxon>
        <taxon>Actinomycetes</taxon>
        <taxon>Pseudonocardiales</taxon>
        <taxon>Pseudonocardiaceae</taxon>
        <taxon>Amycolatopsis</taxon>
    </lineage>
</organism>
<gene>
    <name evidence="3" type="ORF">SAMN04489732_13747</name>
</gene>
<reference evidence="3 4" key="1">
    <citation type="submission" date="2016-10" db="EMBL/GenBank/DDBJ databases">
        <authorList>
            <person name="de Groot N.N."/>
        </authorList>
    </citation>
    <scope>NUCLEOTIDE SEQUENCE [LARGE SCALE GENOMIC DNA]</scope>
    <source>
        <strain evidence="3 4">DSM 44993</strain>
    </source>
</reference>